<dbReference type="Gene3D" id="3.30.1340.30">
    <property type="match status" value="3"/>
</dbReference>
<dbReference type="RefSeq" id="WP_144229985.1">
    <property type="nucleotide sequence ID" value="NZ_CBCRVV010000031.1"/>
</dbReference>
<name>A0A556QS23_9BACT</name>
<dbReference type="AlphaFoldDB" id="A0A556QS23"/>
<sequence>MKIKTLSALLVLASAPVVLFASSENDRKIEDAAKASYNYRTILDDHVKVKAHDGVVTLTGTVEDKEEKDLAADTVENLPGVKSVENEIVVKPKHPVHSDSWIALKIRSRLLVKSNVSAADTKVAVIDGVVTLTGFADNLAQKTLTGVYAAEIEWVKSVNNEIVIRDKPATGETVGDKMDDASITSQLKYALLSHKATSALKTKVTTNDGVVTITGVASSDAEKSLVTKLAQDVRGVKSVNNEMTVKS</sequence>
<dbReference type="OrthoDB" id="8910395at2"/>
<feature type="domain" description="BON" evidence="2">
    <location>
        <begin position="25"/>
        <end position="92"/>
    </location>
</feature>
<dbReference type="Pfam" id="PF04972">
    <property type="entry name" value="BON"/>
    <property type="match status" value="3"/>
</dbReference>
<proteinExistence type="predicted"/>
<dbReference type="InterPro" id="IPR007055">
    <property type="entry name" value="BON_dom"/>
</dbReference>
<keyword evidence="4" id="KW-1185">Reference proteome</keyword>
<keyword evidence="1" id="KW-0732">Signal</keyword>
<evidence type="ECO:0000259" key="2">
    <source>
        <dbReference type="PROSITE" id="PS50914"/>
    </source>
</evidence>
<evidence type="ECO:0000256" key="1">
    <source>
        <dbReference type="SAM" id="SignalP"/>
    </source>
</evidence>
<gene>
    <name evidence="3" type="ORF">FPL22_09195</name>
</gene>
<feature type="domain" description="BON" evidence="2">
    <location>
        <begin position="179"/>
        <end position="247"/>
    </location>
</feature>
<feature type="domain" description="BON" evidence="2">
    <location>
        <begin position="98"/>
        <end position="166"/>
    </location>
</feature>
<dbReference type="PANTHER" id="PTHR34606">
    <property type="entry name" value="BON DOMAIN-CONTAINING PROTEIN"/>
    <property type="match status" value="1"/>
</dbReference>
<dbReference type="SMART" id="SM00749">
    <property type="entry name" value="BON"/>
    <property type="match status" value="3"/>
</dbReference>
<reference evidence="3 4" key="1">
    <citation type="submission" date="2019-07" db="EMBL/GenBank/DDBJ databases">
        <title>Description of 53C-WASEF.</title>
        <authorList>
            <person name="Pitt A."/>
            <person name="Hahn M.W."/>
        </authorList>
    </citation>
    <scope>NUCLEOTIDE SEQUENCE [LARGE SCALE GENOMIC DNA]</scope>
    <source>
        <strain evidence="3 4">53C-WASEF</strain>
    </source>
</reference>
<accession>A0A556QS23</accession>
<dbReference type="PROSITE" id="PS50914">
    <property type="entry name" value="BON"/>
    <property type="match status" value="3"/>
</dbReference>
<evidence type="ECO:0000313" key="3">
    <source>
        <dbReference type="EMBL" id="TSJ79444.1"/>
    </source>
</evidence>
<feature type="chain" id="PRO_5021985161" evidence="1">
    <location>
        <begin position="22"/>
        <end position="247"/>
    </location>
</feature>
<organism evidence="3 4">
    <name type="scientific">Rariglobus hedericola</name>
    <dbReference type="NCBI Taxonomy" id="2597822"/>
    <lineage>
        <taxon>Bacteria</taxon>
        <taxon>Pseudomonadati</taxon>
        <taxon>Verrucomicrobiota</taxon>
        <taxon>Opitutia</taxon>
        <taxon>Opitutales</taxon>
        <taxon>Opitutaceae</taxon>
        <taxon>Rariglobus</taxon>
    </lineage>
</organism>
<dbReference type="EMBL" id="VMBG01000001">
    <property type="protein sequence ID" value="TSJ79444.1"/>
    <property type="molecule type" value="Genomic_DNA"/>
</dbReference>
<dbReference type="Proteomes" id="UP000315648">
    <property type="component" value="Unassembled WGS sequence"/>
</dbReference>
<dbReference type="InterPro" id="IPR014004">
    <property type="entry name" value="Transpt-assoc_nodulatn_dom_bac"/>
</dbReference>
<dbReference type="PANTHER" id="PTHR34606:SF15">
    <property type="entry name" value="BON DOMAIN-CONTAINING PROTEIN"/>
    <property type="match status" value="1"/>
</dbReference>
<comment type="caution">
    <text evidence="3">The sequence shown here is derived from an EMBL/GenBank/DDBJ whole genome shotgun (WGS) entry which is preliminary data.</text>
</comment>
<feature type="signal peptide" evidence="1">
    <location>
        <begin position="1"/>
        <end position="21"/>
    </location>
</feature>
<evidence type="ECO:0000313" key="4">
    <source>
        <dbReference type="Proteomes" id="UP000315648"/>
    </source>
</evidence>
<dbReference type="InterPro" id="IPR051686">
    <property type="entry name" value="Lipoprotein_DolP"/>
</dbReference>
<protein>
    <submittedName>
        <fullName evidence="3">BON domain-containing protein</fullName>
    </submittedName>
</protein>